<evidence type="ECO:0000313" key="3">
    <source>
        <dbReference type="Proteomes" id="UP000182192"/>
    </source>
</evidence>
<reference evidence="2 3" key="1">
    <citation type="submission" date="2016-10" db="EMBL/GenBank/DDBJ databases">
        <authorList>
            <person name="de Groot N.N."/>
        </authorList>
    </citation>
    <scope>NUCLEOTIDE SEQUENCE [LARGE SCALE GENOMIC DNA]</scope>
    <source>
        <strain evidence="2 3">AR67</strain>
    </source>
</reference>
<dbReference type="InterPro" id="IPR043519">
    <property type="entry name" value="NT_sf"/>
</dbReference>
<dbReference type="Gene3D" id="3.30.460.10">
    <property type="entry name" value="Beta Polymerase, domain 2"/>
    <property type="match status" value="1"/>
</dbReference>
<organism evidence="2 3">
    <name type="scientific">Ruminococcus albus</name>
    <dbReference type="NCBI Taxonomy" id="1264"/>
    <lineage>
        <taxon>Bacteria</taxon>
        <taxon>Bacillati</taxon>
        <taxon>Bacillota</taxon>
        <taxon>Clostridia</taxon>
        <taxon>Eubacteriales</taxon>
        <taxon>Oscillospiraceae</taxon>
        <taxon>Ruminococcus</taxon>
    </lineage>
</organism>
<accession>A0A1I1D399</accession>
<dbReference type="EMBL" id="FOKQ01000001">
    <property type="protein sequence ID" value="SFB67578.1"/>
    <property type="molecule type" value="Genomic_DNA"/>
</dbReference>
<sequence>MFILEDHLEKLISECRCTFGERLVYLGLQGSFLRGEATEHSDIDIMTVIDGLCAEDMDIYREILKRIGEYEKSCGFICGREELARWNPLEVIQLRYTTKDLYGTLAGLLPEAGREDEVNYVKVSLGNLYHELCHRYIHTDKENSAAKLPFTMKGFFFLIQNLHYLESGEFLLTKKELIEKVSPEDRYMLELSGKYTPQDFDNVFPKVLEWCSQAFIRAEKQA</sequence>
<name>A0A1I1D399_RUMAL</name>
<dbReference type="Pfam" id="PF01909">
    <property type="entry name" value="NTP_transf_2"/>
    <property type="match status" value="1"/>
</dbReference>
<feature type="domain" description="Polymerase nucleotidyl transferase" evidence="1">
    <location>
        <begin position="23"/>
        <end position="57"/>
    </location>
</feature>
<dbReference type="OrthoDB" id="358345at2"/>
<dbReference type="CDD" id="cd05403">
    <property type="entry name" value="NT_KNTase_like"/>
    <property type="match status" value="1"/>
</dbReference>
<gene>
    <name evidence="2" type="ORF">SAMN02910406_00187</name>
</gene>
<dbReference type="GO" id="GO:0016779">
    <property type="term" value="F:nucleotidyltransferase activity"/>
    <property type="evidence" value="ECO:0007669"/>
    <property type="project" value="InterPro"/>
</dbReference>
<evidence type="ECO:0000259" key="1">
    <source>
        <dbReference type="Pfam" id="PF01909"/>
    </source>
</evidence>
<protein>
    <recommendedName>
        <fullName evidence="1">Polymerase nucleotidyl transferase domain-containing protein</fullName>
    </recommendedName>
</protein>
<dbReference type="SUPFAM" id="SSF81301">
    <property type="entry name" value="Nucleotidyltransferase"/>
    <property type="match status" value="1"/>
</dbReference>
<evidence type="ECO:0000313" key="2">
    <source>
        <dbReference type="EMBL" id="SFB67578.1"/>
    </source>
</evidence>
<proteinExistence type="predicted"/>
<dbReference type="Proteomes" id="UP000182192">
    <property type="component" value="Unassembled WGS sequence"/>
</dbReference>
<dbReference type="RefSeq" id="WP_074959611.1">
    <property type="nucleotide sequence ID" value="NZ_FOKQ01000001.1"/>
</dbReference>
<dbReference type="InterPro" id="IPR002934">
    <property type="entry name" value="Polymerase_NTP_transf_dom"/>
</dbReference>
<dbReference type="AlphaFoldDB" id="A0A1I1D399"/>